<dbReference type="OrthoDB" id="10319469at2759"/>
<proteinExistence type="predicted"/>
<gene>
    <name evidence="2" type="ORF">PR001_g4637</name>
    <name evidence="1" type="ORF">PR002_g7302</name>
</gene>
<evidence type="ECO:0000313" key="2">
    <source>
        <dbReference type="EMBL" id="KAE9046278.1"/>
    </source>
</evidence>
<dbReference type="EMBL" id="QXFV01000193">
    <property type="protein sequence ID" value="KAE9046278.1"/>
    <property type="molecule type" value="Genomic_DNA"/>
</dbReference>
<evidence type="ECO:0000313" key="4">
    <source>
        <dbReference type="Proteomes" id="UP000435112"/>
    </source>
</evidence>
<accession>A0A6A3MWA5</accession>
<comment type="caution">
    <text evidence="1">The sequence shown here is derived from an EMBL/GenBank/DDBJ whole genome shotgun (WGS) entry which is preliminary data.</text>
</comment>
<dbReference type="AlphaFoldDB" id="A0A6A3MWA5"/>
<dbReference type="EMBL" id="QXFU01000346">
    <property type="protein sequence ID" value="KAE9035978.1"/>
    <property type="molecule type" value="Genomic_DNA"/>
</dbReference>
<evidence type="ECO:0000313" key="3">
    <source>
        <dbReference type="Proteomes" id="UP000429607"/>
    </source>
</evidence>
<dbReference type="Proteomes" id="UP000435112">
    <property type="component" value="Unassembled WGS sequence"/>
</dbReference>
<sequence>MLEMLLSSEPSRVLLQSMSDPSAGDYSKVTLKTGEVHNREIEHDGERVDEDFVMILGRDGATIKSKKIRTMDKLQAVSGYKNRSKVGMLDLITQMKLKTALFQNKKLARSDPPPQATSVPLQTAQYCLSAAFAACLYRLGDNRTRAELNSGVSLQQRFWEDVYRAFVSSSET</sequence>
<dbReference type="Proteomes" id="UP000429607">
    <property type="component" value="Unassembled WGS sequence"/>
</dbReference>
<evidence type="ECO:0000313" key="1">
    <source>
        <dbReference type="EMBL" id="KAE9035978.1"/>
    </source>
</evidence>
<organism evidence="1 4">
    <name type="scientific">Phytophthora rubi</name>
    <dbReference type="NCBI Taxonomy" id="129364"/>
    <lineage>
        <taxon>Eukaryota</taxon>
        <taxon>Sar</taxon>
        <taxon>Stramenopiles</taxon>
        <taxon>Oomycota</taxon>
        <taxon>Peronosporomycetes</taxon>
        <taxon>Peronosporales</taxon>
        <taxon>Peronosporaceae</taxon>
        <taxon>Phytophthora</taxon>
    </lineage>
</organism>
<reference evidence="3 4" key="1">
    <citation type="submission" date="2018-09" db="EMBL/GenBank/DDBJ databases">
        <title>Genomic investigation of the strawberry pathogen Phytophthora fragariae indicates pathogenicity is determined by transcriptional variation in three key races.</title>
        <authorList>
            <person name="Adams T.M."/>
            <person name="Armitage A.D."/>
            <person name="Sobczyk M.K."/>
            <person name="Bates H.J."/>
            <person name="Dunwell J.M."/>
            <person name="Nellist C.F."/>
            <person name="Harrison R.J."/>
        </authorList>
    </citation>
    <scope>NUCLEOTIDE SEQUENCE [LARGE SCALE GENOMIC DNA]</scope>
    <source>
        <strain evidence="2 3">SCRP249</strain>
        <strain evidence="1 4">SCRP324</strain>
    </source>
</reference>
<name>A0A6A3MWA5_9STRA</name>
<protein>
    <submittedName>
        <fullName evidence="1">Uncharacterized protein</fullName>
    </submittedName>
</protein>